<protein>
    <submittedName>
        <fullName evidence="2">Helix-turn-helix domain-containing protein</fullName>
    </submittedName>
</protein>
<evidence type="ECO:0000313" key="3">
    <source>
        <dbReference type="Proteomes" id="UP000476064"/>
    </source>
</evidence>
<dbReference type="KEGG" id="plyc:GXP70_12290"/>
<organism evidence="2 3">
    <name type="scientific">Paenibacillus lycopersici</name>
    <dbReference type="NCBI Taxonomy" id="2704462"/>
    <lineage>
        <taxon>Bacteria</taxon>
        <taxon>Bacillati</taxon>
        <taxon>Bacillota</taxon>
        <taxon>Bacilli</taxon>
        <taxon>Bacillales</taxon>
        <taxon>Paenibacillaceae</taxon>
        <taxon>Paenibacillus</taxon>
    </lineage>
</organism>
<feature type="domain" description="HTH cro/C1-type" evidence="1">
    <location>
        <begin position="2"/>
        <end position="58"/>
    </location>
</feature>
<dbReference type="InterPro" id="IPR010982">
    <property type="entry name" value="Lambda_DNA-bd_dom_sf"/>
</dbReference>
<accession>A0A6C0G895</accession>
<reference evidence="2 3" key="1">
    <citation type="submission" date="2020-01" db="EMBL/GenBank/DDBJ databases">
        <title>Paenibacillus sp. nov., isolated from tomato rhizosphere.</title>
        <authorList>
            <person name="Weon H.-Y."/>
            <person name="Lee S.A."/>
        </authorList>
    </citation>
    <scope>NUCLEOTIDE SEQUENCE [LARGE SCALE GENOMIC DNA]</scope>
    <source>
        <strain evidence="2 3">12200R-189</strain>
    </source>
</reference>
<dbReference type="Gene3D" id="1.10.260.40">
    <property type="entry name" value="lambda repressor-like DNA-binding domains"/>
    <property type="match status" value="1"/>
</dbReference>
<dbReference type="Pfam" id="PF01381">
    <property type="entry name" value="HTH_3"/>
    <property type="match status" value="1"/>
</dbReference>
<gene>
    <name evidence="2" type="ORF">GXP70_12290</name>
</gene>
<evidence type="ECO:0000259" key="1">
    <source>
        <dbReference type="PROSITE" id="PS50943"/>
    </source>
</evidence>
<keyword evidence="3" id="KW-1185">Reference proteome</keyword>
<proteinExistence type="predicted"/>
<dbReference type="GO" id="GO:0003677">
    <property type="term" value="F:DNA binding"/>
    <property type="evidence" value="ECO:0007669"/>
    <property type="project" value="InterPro"/>
</dbReference>
<dbReference type="SUPFAM" id="SSF47413">
    <property type="entry name" value="lambda repressor-like DNA-binding domains"/>
    <property type="match status" value="1"/>
</dbReference>
<name>A0A6C0G895_9BACL</name>
<dbReference type="CDD" id="cd00093">
    <property type="entry name" value="HTH_XRE"/>
    <property type="match status" value="1"/>
</dbReference>
<dbReference type="AlphaFoldDB" id="A0A6C0G895"/>
<dbReference type="EMBL" id="CP048209">
    <property type="protein sequence ID" value="QHT63891.1"/>
    <property type="molecule type" value="Genomic_DNA"/>
</dbReference>
<dbReference type="PROSITE" id="PS50943">
    <property type="entry name" value="HTH_CROC1"/>
    <property type="match status" value="1"/>
</dbReference>
<dbReference type="SMART" id="SM00530">
    <property type="entry name" value="HTH_XRE"/>
    <property type="match status" value="1"/>
</dbReference>
<sequence length="103" mass="11644">MLKACRERAGLSQRELSEKLHVDRSVVAKVEAGIVKQPSYALVKEWARITNGQEIVGLDISGGKDGWTKLRALEQVVGQMKSALDVVQFMRRRKERANHVKQM</sequence>
<dbReference type="InterPro" id="IPR001387">
    <property type="entry name" value="Cro/C1-type_HTH"/>
</dbReference>
<evidence type="ECO:0000313" key="2">
    <source>
        <dbReference type="EMBL" id="QHT63891.1"/>
    </source>
</evidence>
<dbReference type="Proteomes" id="UP000476064">
    <property type="component" value="Chromosome"/>
</dbReference>